<keyword evidence="1" id="KW-0489">Methyltransferase</keyword>
<comment type="caution">
    <text evidence="5">The sequence shown here is derived from an EMBL/GenBank/DDBJ whole genome shotgun (WGS) entry which is preliminary data.</text>
</comment>
<reference evidence="5" key="1">
    <citation type="journal article" date="2015" name="Nature">
        <title>Complex archaea that bridge the gap between prokaryotes and eukaryotes.</title>
        <authorList>
            <person name="Spang A."/>
            <person name="Saw J.H."/>
            <person name="Jorgensen S.L."/>
            <person name="Zaremba-Niedzwiedzka K."/>
            <person name="Martijn J."/>
            <person name="Lind A.E."/>
            <person name="van Eijk R."/>
            <person name="Schleper C."/>
            <person name="Guy L."/>
            <person name="Ettema T.J."/>
        </authorList>
    </citation>
    <scope>NUCLEOTIDE SEQUENCE</scope>
</reference>
<evidence type="ECO:0000313" key="5">
    <source>
        <dbReference type="EMBL" id="KKL11591.1"/>
    </source>
</evidence>
<dbReference type="Gene3D" id="3.40.50.150">
    <property type="entry name" value="Vaccinia Virus protein VP39"/>
    <property type="match status" value="1"/>
</dbReference>
<keyword evidence="3" id="KW-0949">S-adenosyl-L-methionine</keyword>
<protein>
    <recommendedName>
        <fullName evidence="4">DNA methylase N-4/N-6 domain-containing protein</fullName>
    </recommendedName>
</protein>
<dbReference type="AlphaFoldDB" id="A0A0F9D1B3"/>
<evidence type="ECO:0000256" key="2">
    <source>
        <dbReference type="ARBA" id="ARBA00022679"/>
    </source>
</evidence>
<name>A0A0F9D1B3_9ZZZZ</name>
<evidence type="ECO:0000256" key="1">
    <source>
        <dbReference type="ARBA" id="ARBA00022603"/>
    </source>
</evidence>
<feature type="domain" description="DNA methylase N-4/N-6" evidence="4">
    <location>
        <begin position="42"/>
        <end position="239"/>
    </location>
</feature>
<evidence type="ECO:0000259" key="4">
    <source>
        <dbReference type="Pfam" id="PF01555"/>
    </source>
</evidence>
<dbReference type="GO" id="GO:0032259">
    <property type="term" value="P:methylation"/>
    <property type="evidence" value="ECO:0007669"/>
    <property type="project" value="UniProtKB-KW"/>
</dbReference>
<dbReference type="InterPro" id="IPR002941">
    <property type="entry name" value="DNA_methylase_N4/N6"/>
</dbReference>
<dbReference type="InterPro" id="IPR002295">
    <property type="entry name" value="N4/N6-MTase_EcoPI_Mod-like"/>
</dbReference>
<dbReference type="EMBL" id="LAZR01041589">
    <property type="protein sequence ID" value="KKL11591.1"/>
    <property type="molecule type" value="Genomic_DNA"/>
</dbReference>
<feature type="non-terminal residue" evidence="5">
    <location>
        <position position="1"/>
    </location>
</feature>
<proteinExistence type="predicted"/>
<sequence>SGDAPKGIDQVSYAAFQWADDHYHVGDCITGMKACEPGIFHFAEVDPPYGIDLTTLKRREGGGAGTEHALSTYEEVPIDDYKDWLYDVASEVYRVLANLSFCVWWFGPTHVNLVREVLKHVGFNVNDIWGIWYKGAQGQTQQPDYNLANTYEPFYIARKGSAHLAKPGRSNVFHYAPVPGQQKIHATERPIELMEEIIQTFTFPRQFFIVPFLGSGVTLRAGYKHEVTGVGWDKSEKHKNRFLLQVKEDSMIRKDNVDDETHD</sequence>
<gene>
    <name evidence="5" type="ORF">LCGC14_2544310</name>
</gene>
<dbReference type="Pfam" id="PF01555">
    <property type="entry name" value="N6_N4_Mtase"/>
    <property type="match status" value="1"/>
</dbReference>
<organism evidence="5">
    <name type="scientific">marine sediment metagenome</name>
    <dbReference type="NCBI Taxonomy" id="412755"/>
    <lineage>
        <taxon>unclassified sequences</taxon>
        <taxon>metagenomes</taxon>
        <taxon>ecological metagenomes</taxon>
    </lineage>
</organism>
<dbReference type="SUPFAM" id="SSF53335">
    <property type="entry name" value="S-adenosyl-L-methionine-dependent methyltransferases"/>
    <property type="match status" value="1"/>
</dbReference>
<dbReference type="GO" id="GO:0008170">
    <property type="term" value="F:N-methyltransferase activity"/>
    <property type="evidence" value="ECO:0007669"/>
    <property type="project" value="InterPro"/>
</dbReference>
<accession>A0A0F9D1B3</accession>
<dbReference type="InterPro" id="IPR029063">
    <property type="entry name" value="SAM-dependent_MTases_sf"/>
</dbReference>
<dbReference type="GO" id="GO:0003677">
    <property type="term" value="F:DNA binding"/>
    <property type="evidence" value="ECO:0007669"/>
    <property type="project" value="InterPro"/>
</dbReference>
<keyword evidence="2" id="KW-0808">Transferase</keyword>
<evidence type="ECO:0000256" key="3">
    <source>
        <dbReference type="ARBA" id="ARBA00022691"/>
    </source>
</evidence>
<dbReference type="PRINTS" id="PR00506">
    <property type="entry name" value="D21N6MTFRASE"/>
</dbReference>